<protein>
    <submittedName>
        <fullName evidence="1">Uncharacterized protein</fullName>
    </submittedName>
</protein>
<proteinExistence type="predicted"/>
<accession>A0A9K3NDL0</accession>
<evidence type="ECO:0000313" key="2">
    <source>
        <dbReference type="Proteomes" id="UP000215914"/>
    </source>
</evidence>
<comment type="caution">
    <text evidence="1">The sequence shown here is derived from an EMBL/GenBank/DDBJ whole genome shotgun (WGS) entry which is preliminary data.</text>
</comment>
<dbReference type="EMBL" id="MNCJ02000323">
    <property type="protein sequence ID" value="KAF5795683.1"/>
    <property type="molecule type" value="Genomic_DNA"/>
</dbReference>
<reference evidence="1" key="2">
    <citation type="submission" date="2020-06" db="EMBL/GenBank/DDBJ databases">
        <title>Helianthus annuus Genome sequencing and assembly Release 2.</title>
        <authorList>
            <person name="Gouzy J."/>
            <person name="Langlade N."/>
            <person name="Munos S."/>
        </authorList>
    </citation>
    <scope>NUCLEOTIDE SEQUENCE</scope>
    <source>
        <tissue evidence="1">Leaves</tissue>
    </source>
</reference>
<dbReference type="AlphaFoldDB" id="A0A9K3NDL0"/>
<name>A0A9K3NDL0_HELAN</name>
<gene>
    <name evidence="1" type="ORF">HanXRQr2_Chr08g0342611</name>
</gene>
<keyword evidence="2" id="KW-1185">Reference proteome</keyword>
<sequence length="107" mass="12336">MLHQWTIPSFAQSCEIDDVEFEPLNGAHKDVPSRLVDSQQAIISESFYELAKVCKFKRINKRTNALKTWKWDEVIQIDSETEDEEEDASPVIKRVKHAYVVESNVVG</sequence>
<dbReference type="Gramene" id="mRNA:HanXRQr2_Chr08g0342611">
    <property type="protein sequence ID" value="mRNA:HanXRQr2_Chr08g0342611"/>
    <property type="gene ID" value="HanXRQr2_Chr08g0342611"/>
</dbReference>
<reference evidence="1" key="1">
    <citation type="journal article" date="2017" name="Nature">
        <title>The sunflower genome provides insights into oil metabolism, flowering and Asterid evolution.</title>
        <authorList>
            <person name="Badouin H."/>
            <person name="Gouzy J."/>
            <person name="Grassa C.J."/>
            <person name="Murat F."/>
            <person name="Staton S.E."/>
            <person name="Cottret L."/>
            <person name="Lelandais-Briere C."/>
            <person name="Owens G.L."/>
            <person name="Carrere S."/>
            <person name="Mayjonade B."/>
            <person name="Legrand L."/>
            <person name="Gill N."/>
            <person name="Kane N.C."/>
            <person name="Bowers J.E."/>
            <person name="Hubner S."/>
            <person name="Bellec A."/>
            <person name="Berard A."/>
            <person name="Berges H."/>
            <person name="Blanchet N."/>
            <person name="Boniface M.C."/>
            <person name="Brunel D."/>
            <person name="Catrice O."/>
            <person name="Chaidir N."/>
            <person name="Claudel C."/>
            <person name="Donnadieu C."/>
            <person name="Faraut T."/>
            <person name="Fievet G."/>
            <person name="Helmstetter N."/>
            <person name="King M."/>
            <person name="Knapp S.J."/>
            <person name="Lai Z."/>
            <person name="Le Paslier M.C."/>
            <person name="Lippi Y."/>
            <person name="Lorenzon L."/>
            <person name="Mandel J.R."/>
            <person name="Marage G."/>
            <person name="Marchand G."/>
            <person name="Marquand E."/>
            <person name="Bret-Mestries E."/>
            <person name="Morien E."/>
            <person name="Nambeesan S."/>
            <person name="Nguyen T."/>
            <person name="Pegot-Espagnet P."/>
            <person name="Pouilly N."/>
            <person name="Raftis F."/>
            <person name="Sallet E."/>
            <person name="Schiex T."/>
            <person name="Thomas J."/>
            <person name="Vandecasteele C."/>
            <person name="Vares D."/>
            <person name="Vear F."/>
            <person name="Vautrin S."/>
            <person name="Crespi M."/>
            <person name="Mangin B."/>
            <person name="Burke J.M."/>
            <person name="Salse J."/>
            <person name="Munos S."/>
            <person name="Vincourt P."/>
            <person name="Rieseberg L.H."/>
            <person name="Langlade N.B."/>
        </authorList>
    </citation>
    <scope>NUCLEOTIDE SEQUENCE</scope>
    <source>
        <tissue evidence="1">Leaves</tissue>
    </source>
</reference>
<dbReference type="Proteomes" id="UP000215914">
    <property type="component" value="Unassembled WGS sequence"/>
</dbReference>
<evidence type="ECO:0000313" key="1">
    <source>
        <dbReference type="EMBL" id="KAF5795683.1"/>
    </source>
</evidence>
<organism evidence="1 2">
    <name type="scientific">Helianthus annuus</name>
    <name type="common">Common sunflower</name>
    <dbReference type="NCBI Taxonomy" id="4232"/>
    <lineage>
        <taxon>Eukaryota</taxon>
        <taxon>Viridiplantae</taxon>
        <taxon>Streptophyta</taxon>
        <taxon>Embryophyta</taxon>
        <taxon>Tracheophyta</taxon>
        <taxon>Spermatophyta</taxon>
        <taxon>Magnoliopsida</taxon>
        <taxon>eudicotyledons</taxon>
        <taxon>Gunneridae</taxon>
        <taxon>Pentapetalae</taxon>
        <taxon>asterids</taxon>
        <taxon>campanulids</taxon>
        <taxon>Asterales</taxon>
        <taxon>Asteraceae</taxon>
        <taxon>Asteroideae</taxon>
        <taxon>Heliantheae alliance</taxon>
        <taxon>Heliantheae</taxon>
        <taxon>Helianthus</taxon>
    </lineage>
</organism>